<dbReference type="SUPFAM" id="SSF46955">
    <property type="entry name" value="Putative DNA-binding domain"/>
    <property type="match status" value="1"/>
</dbReference>
<keyword evidence="4" id="KW-1185">Reference proteome</keyword>
<gene>
    <name evidence="3" type="ORF">DX116_15940</name>
</gene>
<evidence type="ECO:0000256" key="1">
    <source>
        <dbReference type="ARBA" id="ARBA00023125"/>
    </source>
</evidence>
<reference evidence="3 4" key="1">
    <citation type="submission" date="2018-08" db="EMBL/GenBank/DDBJ databases">
        <title>Aeromicrobium sp. M2KJ-4, whole genome shotgun sequence.</title>
        <authorList>
            <person name="Tuo L."/>
        </authorList>
    </citation>
    <scope>NUCLEOTIDE SEQUENCE [LARGE SCALE GENOMIC DNA]</scope>
    <source>
        <strain evidence="3 4">M2KJ-4</strain>
    </source>
</reference>
<accession>A0A371P584</accession>
<dbReference type="GO" id="GO:0003700">
    <property type="term" value="F:DNA-binding transcription factor activity"/>
    <property type="evidence" value="ECO:0007669"/>
    <property type="project" value="InterPro"/>
</dbReference>
<protein>
    <submittedName>
        <fullName evidence="3">MerR family transcriptional regulator</fullName>
    </submittedName>
</protein>
<dbReference type="InterPro" id="IPR047057">
    <property type="entry name" value="MerR_fam"/>
</dbReference>
<dbReference type="OrthoDB" id="9802039at2"/>
<evidence type="ECO:0000313" key="3">
    <source>
        <dbReference type="EMBL" id="REK70606.1"/>
    </source>
</evidence>
<proteinExistence type="predicted"/>
<dbReference type="PANTHER" id="PTHR30204:SF93">
    <property type="entry name" value="HTH MERR-TYPE DOMAIN-CONTAINING PROTEIN"/>
    <property type="match status" value="1"/>
</dbReference>
<sequence length="142" mass="15939">MKSSLRSIGDTATRFGLDTHVLRHWEDKGLLQPERDGADRRRYGDDDLVRIAVILRSKAAGMTLDQIAVLLDDDHGPRRHAVLQEHIAELDRRMAEMQLSRAMTVHAFECEAHDVTRCPGFRSTIQDVLDGTAAWPGTQALP</sequence>
<evidence type="ECO:0000313" key="4">
    <source>
        <dbReference type="Proteomes" id="UP000265581"/>
    </source>
</evidence>
<feature type="domain" description="HTH merR-type" evidence="2">
    <location>
        <begin position="7"/>
        <end position="73"/>
    </location>
</feature>
<evidence type="ECO:0000259" key="2">
    <source>
        <dbReference type="PROSITE" id="PS50937"/>
    </source>
</evidence>
<dbReference type="CDD" id="cd00592">
    <property type="entry name" value="HTH_MerR-like"/>
    <property type="match status" value="1"/>
</dbReference>
<dbReference type="RefSeq" id="WP_119705193.1">
    <property type="nucleotide sequence ID" value="NZ_JBHSOI010000002.1"/>
</dbReference>
<keyword evidence="1" id="KW-0238">DNA-binding</keyword>
<dbReference type="PANTHER" id="PTHR30204">
    <property type="entry name" value="REDOX-CYCLING DRUG-SENSING TRANSCRIPTIONAL ACTIVATOR SOXR"/>
    <property type="match status" value="1"/>
</dbReference>
<dbReference type="Gene3D" id="1.10.1660.10">
    <property type="match status" value="1"/>
</dbReference>
<dbReference type="InterPro" id="IPR009061">
    <property type="entry name" value="DNA-bd_dom_put_sf"/>
</dbReference>
<dbReference type="AlphaFoldDB" id="A0A371P584"/>
<name>A0A371P584_9ACTN</name>
<organism evidence="3 4">
    <name type="scientific">Aeromicrobium endophyticum</name>
    <dbReference type="NCBI Taxonomy" id="2292704"/>
    <lineage>
        <taxon>Bacteria</taxon>
        <taxon>Bacillati</taxon>
        <taxon>Actinomycetota</taxon>
        <taxon>Actinomycetes</taxon>
        <taxon>Propionibacteriales</taxon>
        <taxon>Nocardioidaceae</taxon>
        <taxon>Aeromicrobium</taxon>
    </lineage>
</organism>
<dbReference type="Proteomes" id="UP000265581">
    <property type="component" value="Unassembled WGS sequence"/>
</dbReference>
<comment type="caution">
    <text evidence="3">The sequence shown here is derived from an EMBL/GenBank/DDBJ whole genome shotgun (WGS) entry which is preliminary data.</text>
</comment>
<dbReference type="EMBL" id="QUBR01000002">
    <property type="protein sequence ID" value="REK70606.1"/>
    <property type="molecule type" value="Genomic_DNA"/>
</dbReference>
<dbReference type="PRINTS" id="PR00040">
    <property type="entry name" value="HTHMERR"/>
</dbReference>
<dbReference type="GO" id="GO:0003677">
    <property type="term" value="F:DNA binding"/>
    <property type="evidence" value="ECO:0007669"/>
    <property type="project" value="UniProtKB-KW"/>
</dbReference>
<dbReference type="Pfam" id="PF13411">
    <property type="entry name" value="MerR_1"/>
    <property type="match status" value="1"/>
</dbReference>
<dbReference type="SMART" id="SM00422">
    <property type="entry name" value="HTH_MERR"/>
    <property type="match status" value="1"/>
</dbReference>
<dbReference type="PROSITE" id="PS50937">
    <property type="entry name" value="HTH_MERR_2"/>
    <property type="match status" value="1"/>
</dbReference>
<dbReference type="InterPro" id="IPR000551">
    <property type="entry name" value="MerR-type_HTH_dom"/>
</dbReference>